<evidence type="ECO:0000313" key="3">
    <source>
        <dbReference type="Proteomes" id="UP000075573"/>
    </source>
</evidence>
<proteinExistence type="predicted"/>
<evidence type="ECO:0000256" key="1">
    <source>
        <dbReference type="ARBA" id="ARBA00022448"/>
    </source>
</evidence>
<dbReference type="GO" id="GO:0015297">
    <property type="term" value="F:antiporter activity"/>
    <property type="evidence" value="ECO:0007669"/>
    <property type="project" value="InterPro"/>
</dbReference>
<reference evidence="2 3" key="1">
    <citation type="submission" date="2015-06" db="EMBL/GenBank/DDBJ databases">
        <title>Improved classification and identification of acetic acid bacteria using matrix-assisted laser desorption/ionization time-of-flight mass spectrometry; Gluconobacter nephelii and Gluconobacter uchimurae are later heterotypic synonyms of Gluconobacter japonicus and Gluconobacter oxydans, respectively.</title>
        <authorList>
            <person name="Li L."/>
            <person name="Cleenwerck I."/>
            <person name="De Vuyst L."/>
            <person name="Vandamme P."/>
        </authorList>
    </citation>
    <scope>NUCLEOTIDE SEQUENCE [LARGE SCALE GENOMIC DNA]</scope>
    <source>
        <strain evidence="2 3">LMG 1764</strain>
    </source>
</reference>
<dbReference type="Proteomes" id="UP000075573">
    <property type="component" value="Unassembled WGS sequence"/>
</dbReference>
<evidence type="ECO:0000313" key="2">
    <source>
        <dbReference type="EMBL" id="KXV00308.1"/>
    </source>
</evidence>
<dbReference type="GO" id="GO:0015104">
    <property type="term" value="F:antimonite transmembrane transporter activity"/>
    <property type="evidence" value="ECO:0007669"/>
    <property type="project" value="TreeGrafter"/>
</dbReference>
<dbReference type="GO" id="GO:0015105">
    <property type="term" value="F:arsenite transmembrane transporter activity"/>
    <property type="evidence" value="ECO:0007669"/>
    <property type="project" value="TreeGrafter"/>
</dbReference>
<organism evidence="2 3">
    <name type="scientific">Gluconobacter potus</name>
    <dbReference type="NCBI Taxonomy" id="2724927"/>
    <lineage>
        <taxon>Bacteria</taxon>
        <taxon>Pseudomonadati</taxon>
        <taxon>Pseudomonadota</taxon>
        <taxon>Alphaproteobacteria</taxon>
        <taxon>Acetobacterales</taxon>
        <taxon>Acetobacteraceae</taxon>
        <taxon>Gluconobacter</taxon>
    </lineage>
</organism>
<dbReference type="AlphaFoldDB" id="A0A149QSL6"/>
<sequence length="60" mass="6099">MIGASNVFGLAVAAAISLFGLGSGAALAIVVGVLVEVPVMLSVVGLVKRTRLWYEVRSAV</sequence>
<dbReference type="PANTHER" id="PTHR43057:SF1">
    <property type="entry name" value="ARSENICAL-RESISTANCE PROTEIN 3"/>
    <property type="match status" value="1"/>
</dbReference>
<comment type="caution">
    <text evidence="2">The sequence shown here is derived from an EMBL/GenBank/DDBJ whole genome shotgun (WGS) entry which is preliminary data.</text>
</comment>
<protein>
    <recommendedName>
        <fullName evidence="4">Arsenical-resistance protein</fullName>
    </recommendedName>
</protein>
<dbReference type="PATRIC" id="fig|442.7.peg.2237"/>
<keyword evidence="1" id="KW-0813">Transport</keyword>
<dbReference type="EMBL" id="LHZB01000117">
    <property type="protein sequence ID" value="KXV00308.1"/>
    <property type="molecule type" value="Genomic_DNA"/>
</dbReference>
<dbReference type="InterPro" id="IPR004706">
    <property type="entry name" value="Arsenical-R_Acr3"/>
</dbReference>
<dbReference type="GO" id="GO:0005886">
    <property type="term" value="C:plasma membrane"/>
    <property type="evidence" value="ECO:0007669"/>
    <property type="project" value="TreeGrafter"/>
</dbReference>
<gene>
    <name evidence="2" type="ORF">AD929_11820</name>
</gene>
<accession>A0A149QSL6</accession>
<evidence type="ECO:0008006" key="4">
    <source>
        <dbReference type="Google" id="ProtNLM"/>
    </source>
</evidence>
<dbReference type="PANTHER" id="PTHR43057">
    <property type="entry name" value="ARSENITE EFFLUX TRANSPORTER"/>
    <property type="match status" value="1"/>
</dbReference>
<name>A0A149QSL6_9PROT</name>